<organism evidence="1 2">
    <name type="scientific">Cellulomonas fengjieae</name>
    <dbReference type="NCBI Taxonomy" id="2819978"/>
    <lineage>
        <taxon>Bacteria</taxon>
        <taxon>Bacillati</taxon>
        <taxon>Actinomycetota</taxon>
        <taxon>Actinomycetes</taxon>
        <taxon>Micrococcales</taxon>
        <taxon>Cellulomonadaceae</taxon>
        <taxon>Cellulomonas</taxon>
    </lineage>
</organism>
<evidence type="ECO:0000313" key="2">
    <source>
        <dbReference type="Proteomes" id="UP000678317"/>
    </source>
</evidence>
<gene>
    <name evidence="1" type="ORF">J4035_00210</name>
</gene>
<reference evidence="1 2" key="1">
    <citation type="submission" date="2021-03" db="EMBL/GenBank/DDBJ databases">
        <title>novel species in genus Cellulomonas.</title>
        <authorList>
            <person name="Zhang G."/>
        </authorList>
    </citation>
    <scope>NUCLEOTIDE SEQUENCE [LARGE SCALE GENOMIC DNA]</scope>
    <source>
        <strain evidence="2">zg-ZUI188</strain>
    </source>
</reference>
<accession>A0ABS3SBB5</accession>
<protein>
    <recommendedName>
        <fullName evidence="3">Thiamine-binding protein domain-containing protein</fullName>
    </recommendedName>
</protein>
<sequence length="92" mass="9583">MALPAPLPAPQRPAQPGLLLYVSLPEGTARAPGDLAEVAEVLREFATEMLPGAETYTALSLAPAGSDDVHRLGDRMSHLRLLDVLADPGDAG</sequence>
<name>A0ABS3SBB5_9CELL</name>
<dbReference type="Proteomes" id="UP000678317">
    <property type="component" value="Unassembled WGS sequence"/>
</dbReference>
<dbReference type="EMBL" id="JAGFBM010000001">
    <property type="protein sequence ID" value="MBO3083050.1"/>
    <property type="molecule type" value="Genomic_DNA"/>
</dbReference>
<evidence type="ECO:0000313" key="1">
    <source>
        <dbReference type="EMBL" id="MBO3083050.1"/>
    </source>
</evidence>
<evidence type="ECO:0008006" key="3">
    <source>
        <dbReference type="Google" id="ProtNLM"/>
    </source>
</evidence>
<proteinExistence type="predicted"/>
<keyword evidence="2" id="KW-1185">Reference proteome</keyword>
<comment type="caution">
    <text evidence="1">The sequence shown here is derived from an EMBL/GenBank/DDBJ whole genome shotgun (WGS) entry which is preliminary data.</text>
</comment>
<dbReference type="RefSeq" id="WP_208212940.1">
    <property type="nucleotide sequence ID" value="NZ_CP074404.1"/>
</dbReference>